<dbReference type="PROSITE" id="PS51462">
    <property type="entry name" value="NUDIX"/>
    <property type="match status" value="1"/>
</dbReference>
<accession>A0A1Q2KWG0</accession>
<feature type="domain" description="Nudix hydrolase" evidence="1">
    <location>
        <begin position="2"/>
        <end position="138"/>
    </location>
</feature>
<name>A0A1Q2KWG0_9BACL</name>
<dbReference type="Proteomes" id="UP000188184">
    <property type="component" value="Chromosome"/>
</dbReference>
<dbReference type="Pfam" id="PF00293">
    <property type="entry name" value="NUDIX"/>
    <property type="match status" value="1"/>
</dbReference>
<dbReference type="Gene3D" id="3.90.79.10">
    <property type="entry name" value="Nucleoside Triphosphate Pyrophosphohydrolase"/>
    <property type="match status" value="1"/>
</dbReference>
<dbReference type="EMBL" id="CP019640">
    <property type="protein sequence ID" value="AQQ52454.1"/>
    <property type="molecule type" value="Genomic_DNA"/>
</dbReference>
<protein>
    <submittedName>
        <fullName evidence="2">NUDIX hydrolase</fullName>
    </submittedName>
</protein>
<dbReference type="KEGG" id="pmar:B0X71_04565"/>
<dbReference type="GO" id="GO:0016787">
    <property type="term" value="F:hydrolase activity"/>
    <property type="evidence" value="ECO:0007669"/>
    <property type="project" value="UniProtKB-KW"/>
</dbReference>
<evidence type="ECO:0000313" key="3">
    <source>
        <dbReference type="Proteomes" id="UP000188184"/>
    </source>
</evidence>
<keyword evidence="2" id="KW-0378">Hydrolase</keyword>
<dbReference type="CDD" id="cd04663">
    <property type="entry name" value="NUDIX_Hydrolase"/>
    <property type="match status" value="1"/>
</dbReference>
<reference evidence="2 3" key="1">
    <citation type="submission" date="2017-02" db="EMBL/GenBank/DDBJ databases">
        <title>The complete genomic sequence of a novel cold adapted crude oil-degrading bacterium Planococcus qaidamina Y42.</title>
        <authorList>
            <person name="Yang R."/>
        </authorList>
    </citation>
    <scope>NUCLEOTIDE SEQUENCE [LARGE SCALE GENOMIC DNA]</scope>
    <source>
        <strain evidence="2 3">Y42</strain>
    </source>
</reference>
<dbReference type="OrthoDB" id="2661124at2"/>
<dbReference type="AlphaFoldDB" id="A0A1Q2KWG0"/>
<dbReference type="SUPFAM" id="SSF55811">
    <property type="entry name" value="Nudix"/>
    <property type="match status" value="1"/>
</dbReference>
<keyword evidence="3" id="KW-1185">Reference proteome</keyword>
<evidence type="ECO:0000259" key="1">
    <source>
        <dbReference type="PROSITE" id="PS51462"/>
    </source>
</evidence>
<dbReference type="InterPro" id="IPR000086">
    <property type="entry name" value="NUDIX_hydrolase_dom"/>
</dbReference>
<sequence length="138" mass="15876">METKRKVYAYITRGEGDGQELLIFEYSGEPEQGLQVPGGTIGENEMVIDALYRKVAEETGLARENLVFIGKIHKHMVYPRDIEKAYEHNIFHFEYTGNGPSAWEHKEPGSGRIFRYRWASLKDLPKLAKDQDEAIDML</sequence>
<organism evidence="2 3">
    <name type="scientific">Planococcus lenghuensis</name>
    <dbReference type="NCBI Taxonomy" id="2213202"/>
    <lineage>
        <taxon>Bacteria</taxon>
        <taxon>Bacillati</taxon>
        <taxon>Bacillota</taxon>
        <taxon>Bacilli</taxon>
        <taxon>Bacillales</taxon>
        <taxon>Caryophanaceae</taxon>
        <taxon>Planococcus</taxon>
    </lineage>
</organism>
<proteinExistence type="predicted"/>
<dbReference type="RefSeq" id="WP_077588338.1">
    <property type="nucleotide sequence ID" value="NZ_CP019640.1"/>
</dbReference>
<gene>
    <name evidence="2" type="ORF">B0X71_04565</name>
</gene>
<dbReference type="InterPro" id="IPR015797">
    <property type="entry name" value="NUDIX_hydrolase-like_dom_sf"/>
</dbReference>
<evidence type="ECO:0000313" key="2">
    <source>
        <dbReference type="EMBL" id="AQQ52454.1"/>
    </source>
</evidence>